<evidence type="ECO:0008006" key="2">
    <source>
        <dbReference type="Google" id="ProtNLM"/>
    </source>
</evidence>
<name>A0A382UX88_9ZZZZ</name>
<reference evidence="1" key="1">
    <citation type="submission" date="2018-05" db="EMBL/GenBank/DDBJ databases">
        <authorList>
            <person name="Lanie J.A."/>
            <person name="Ng W.-L."/>
            <person name="Kazmierczak K.M."/>
            <person name="Andrzejewski T.M."/>
            <person name="Davidsen T.M."/>
            <person name="Wayne K.J."/>
            <person name="Tettelin H."/>
            <person name="Glass J.I."/>
            <person name="Rusch D."/>
            <person name="Podicherti R."/>
            <person name="Tsui H.-C.T."/>
            <person name="Winkler M.E."/>
        </authorList>
    </citation>
    <scope>NUCLEOTIDE SEQUENCE</scope>
</reference>
<sequence>MKTTYEPGKELVEFQSNSISIVYNVKTGSN</sequence>
<accession>A0A382UX88</accession>
<dbReference type="EMBL" id="UINC01147481">
    <property type="protein sequence ID" value="SVD38830.1"/>
    <property type="molecule type" value="Genomic_DNA"/>
</dbReference>
<protein>
    <recommendedName>
        <fullName evidence="2">KTSC domain-containing protein</fullName>
    </recommendedName>
</protein>
<evidence type="ECO:0000313" key="1">
    <source>
        <dbReference type="EMBL" id="SVD38830.1"/>
    </source>
</evidence>
<organism evidence="1">
    <name type="scientific">marine metagenome</name>
    <dbReference type="NCBI Taxonomy" id="408172"/>
    <lineage>
        <taxon>unclassified sequences</taxon>
        <taxon>metagenomes</taxon>
        <taxon>ecological metagenomes</taxon>
    </lineage>
</organism>
<gene>
    <name evidence="1" type="ORF">METZ01_LOCUS391684</name>
</gene>
<dbReference type="AlphaFoldDB" id="A0A382UX88"/>
<proteinExistence type="predicted"/>